<comment type="subcellular location">
    <subcellularLocation>
        <location evidence="6">Cytoplasm</location>
    </subcellularLocation>
</comment>
<evidence type="ECO:0000256" key="7">
    <source>
        <dbReference type="NCBIfam" id="TIGR00112"/>
    </source>
</evidence>
<feature type="binding site" evidence="8">
    <location>
        <position position="55"/>
    </location>
    <ligand>
        <name>NADPH</name>
        <dbReference type="ChEBI" id="CHEBI:57783"/>
    </ligand>
</feature>
<dbReference type="AlphaFoldDB" id="A0A0R1VT61"/>
<keyword evidence="4 6" id="KW-0560">Oxidoreductase</keyword>
<keyword evidence="6 9" id="KW-0028">Amino-acid biosynthesis</keyword>
<reference evidence="12 13" key="1">
    <citation type="journal article" date="2015" name="Genome Announc.">
        <title>Expanding the biotechnology potential of lactobacilli through comparative genomics of 213 strains and associated genera.</title>
        <authorList>
            <person name="Sun Z."/>
            <person name="Harris H.M."/>
            <person name="McCann A."/>
            <person name="Guo C."/>
            <person name="Argimon S."/>
            <person name="Zhang W."/>
            <person name="Yang X."/>
            <person name="Jeffery I.B."/>
            <person name="Cooney J.C."/>
            <person name="Kagawa T.F."/>
            <person name="Liu W."/>
            <person name="Song Y."/>
            <person name="Salvetti E."/>
            <person name="Wrobel A."/>
            <person name="Rasinkangas P."/>
            <person name="Parkhill J."/>
            <person name="Rea M.C."/>
            <person name="O'Sullivan O."/>
            <person name="Ritari J."/>
            <person name="Douillard F.P."/>
            <person name="Paul Ross R."/>
            <person name="Yang R."/>
            <person name="Briner A.E."/>
            <person name="Felis G.E."/>
            <person name="de Vos W.M."/>
            <person name="Barrangou R."/>
            <person name="Klaenhammer T.R."/>
            <person name="Caufield P.W."/>
            <person name="Cui Y."/>
            <person name="Zhang H."/>
            <person name="O'Toole P.W."/>
        </authorList>
    </citation>
    <scope>NUCLEOTIDE SEQUENCE [LARGE SCALE GENOMIC DNA]</scope>
    <source>
        <strain evidence="12 13">DSM 17758</strain>
    </source>
</reference>
<dbReference type="GO" id="GO:0005737">
    <property type="term" value="C:cytoplasm"/>
    <property type="evidence" value="ECO:0007669"/>
    <property type="project" value="UniProtKB-SubCell"/>
</dbReference>
<comment type="similarity">
    <text evidence="1 6 9">Belongs to the pyrroline-5-carboxylate reductase family.</text>
</comment>
<accession>A0A0R1VT61</accession>
<evidence type="ECO:0000256" key="6">
    <source>
        <dbReference type="HAMAP-Rule" id="MF_01925"/>
    </source>
</evidence>
<feature type="binding site" evidence="8">
    <location>
        <begin position="6"/>
        <end position="11"/>
    </location>
    <ligand>
        <name>NADP(+)</name>
        <dbReference type="ChEBI" id="CHEBI:58349"/>
    </ligand>
</feature>
<dbReference type="OrthoDB" id="9805754at2"/>
<dbReference type="Proteomes" id="UP000051315">
    <property type="component" value="Unassembled WGS sequence"/>
</dbReference>
<dbReference type="PATRIC" id="fig|1423735.3.peg.272"/>
<evidence type="ECO:0000313" key="13">
    <source>
        <dbReference type="Proteomes" id="UP000051315"/>
    </source>
</evidence>
<dbReference type="InterPro" id="IPR028939">
    <property type="entry name" value="P5C_Rdtase_cat_N"/>
</dbReference>
<keyword evidence="6" id="KW-0963">Cytoplasm</keyword>
<evidence type="ECO:0000259" key="10">
    <source>
        <dbReference type="Pfam" id="PF03807"/>
    </source>
</evidence>
<comment type="function">
    <text evidence="5 6">Catalyzes the reduction of 1-pyrroline-5-carboxylate (PCA) to L-proline.</text>
</comment>
<dbReference type="PANTHER" id="PTHR11645">
    <property type="entry name" value="PYRROLINE-5-CARBOXYLATE REDUCTASE"/>
    <property type="match status" value="1"/>
</dbReference>
<dbReference type="UniPathway" id="UPA00098">
    <property type="reaction ID" value="UER00361"/>
</dbReference>
<dbReference type="PANTHER" id="PTHR11645:SF0">
    <property type="entry name" value="PYRROLINE-5-CARBOXYLATE REDUCTASE 3"/>
    <property type="match status" value="1"/>
</dbReference>
<gene>
    <name evidence="6" type="primary">proC</name>
    <name evidence="12" type="ORF">FC15_GL000266</name>
</gene>
<dbReference type="InterPro" id="IPR029036">
    <property type="entry name" value="P5CR_dimer"/>
</dbReference>
<feature type="domain" description="Pyrroline-5-carboxylate reductase dimerisation" evidence="11">
    <location>
        <begin position="162"/>
        <end position="262"/>
    </location>
</feature>
<dbReference type="EMBL" id="AZFX01000072">
    <property type="protein sequence ID" value="KRM08887.1"/>
    <property type="molecule type" value="Genomic_DNA"/>
</dbReference>
<dbReference type="Gene3D" id="1.10.3730.10">
    <property type="entry name" value="ProC C-terminal domain-like"/>
    <property type="match status" value="1"/>
</dbReference>
<protein>
    <recommendedName>
        <fullName evidence="6 7">Pyrroline-5-carboxylate reductase</fullName>
        <shortName evidence="6">P5C reductase</shortName>
        <shortName evidence="6">P5CR</shortName>
        <ecNumber evidence="6 7">1.5.1.2</ecNumber>
    </recommendedName>
    <alternativeName>
        <fullName evidence="6">PCA reductase</fullName>
    </alternativeName>
</protein>
<name>A0A0R1VT61_9LACO</name>
<dbReference type="NCBIfam" id="TIGR00112">
    <property type="entry name" value="proC"/>
    <property type="match status" value="1"/>
</dbReference>
<dbReference type="STRING" id="1423735.FC15_GL000266"/>
<dbReference type="PIRSF" id="PIRSF000193">
    <property type="entry name" value="Pyrrol-5-carb_rd"/>
    <property type="match status" value="1"/>
</dbReference>
<feature type="domain" description="Pyrroline-5-carboxylate reductase catalytic N-terminal" evidence="10">
    <location>
        <begin position="2"/>
        <end position="94"/>
    </location>
</feature>
<evidence type="ECO:0000256" key="5">
    <source>
        <dbReference type="ARBA" id="ARBA00058118"/>
    </source>
</evidence>
<dbReference type="FunFam" id="1.10.3730.10:FF:000001">
    <property type="entry name" value="Pyrroline-5-carboxylate reductase"/>
    <property type="match status" value="1"/>
</dbReference>
<proteinExistence type="inferred from homology"/>
<organism evidence="12 13">
    <name type="scientific">Lapidilactobacillus concavus DSM 17758</name>
    <dbReference type="NCBI Taxonomy" id="1423735"/>
    <lineage>
        <taxon>Bacteria</taxon>
        <taxon>Bacillati</taxon>
        <taxon>Bacillota</taxon>
        <taxon>Bacilli</taxon>
        <taxon>Lactobacillales</taxon>
        <taxon>Lactobacillaceae</taxon>
        <taxon>Lapidilactobacillus</taxon>
    </lineage>
</organism>
<comment type="pathway">
    <text evidence="6 9">Amino-acid biosynthesis; L-proline biosynthesis; L-proline from L-glutamate 5-semialdehyde: step 1/1.</text>
</comment>
<dbReference type="GO" id="GO:0004735">
    <property type="term" value="F:pyrroline-5-carboxylate reductase activity"/>
    <property type="evidence" value="ECO:0007669"/>
    <property type="project" value="UniProtKB-UniRule"/>
</dbReference>
<comment type="caution">
    <text evidence="12">The sequence shown here is derived from an EMBL/GenBank/DDBJ whole genome shotgun (WGS) entry which is preliminary data.</text>
</comment>
<evidence type="ECO:0000256" key="1">
    <source>
        <dbReference type="ARBA" id="ARBA00005525"/>
    </source>
</evidence>
<evidence type="ECO:0000256" key="3">
    <source>
        <dbReference type="ARBA" id="ARBA00022857"/>
    </source>
</evidence>
<dbReference type="InterPro" id="IPR036291">
    <property type="entry name" value="NAD(P)-bd_dom_sf"/>
</dbReference>
<dbReference type="Pfam" id="PF14748">
    <property type="entry name" value="P5CR_dimer"/>
    <property type="match status" value="1"/>
</dbReference>
<evidence type="ECO:0000256" key="2">
    <source>
        <dbReference type="ARBA" id="ARBA00022650"/>
    </source>
</evidence>
<keyword evidence="3 6" id="KW-0521">NADP</keyword>
<dbReference type="InterPro" id="IPR008927">
    <property type="entry name" value="6-PGluconate_DH-like_C_sf"/>
</dbReference>
<evidence type="ECO:0000259" key="11">
    <source>
        <dbReference type="Pfam" id="PF14748"/>
    </source>
</evidence>
<dbReference type="Pfam" id="PF03807">
    <property type="entry name" value="F420_oxidored"/>
    <property type="match status" value="1"/>
</dbReference>
<evidence type="ECO:0000256" key="8">
    <source>
        <dbReference type="PIRSR" id="PIRSR000193-1"/>
    </source>
</evidence>
<keyword evidence="13" id="KW-1185">Reference proteome</keyword>
<dbReference type="InterPro" id="IPR053790">
    <property type="entry name" value="P5CR-like_CS"/>
</dbReference>
<dbReference type="GO" id="GO:0055129">
    <property type="term" value="P:L-proline biosynthetic process"/>
    <property type="evidence" value="ECO:0007669"/>
    <property type="project" value="UniProtKB-UniRule"/>
</dbReference>
<comment type="catalytic activity">
    <reaction evidence="6">
        <text>L-proline + NAD(+) = (S)-1-pyrroline-5-carboxylate + NADH + 2 H(+)</text>
        <dbReference type="Rhea" id="RHEA:14105"/>
        <dbReference type="ChEBI" id="CHEBI:15378"/>
        <dbReference type="ChEBI" id="CHEBI:17388"/>
        <dbReference type="ChEBI" id="CHEBI:57540"/>
        <dbReference type="ChEBI" id="CHEBI:57945"/>
        <dbReference type="ChEBI" id="CHEBI:60039"/>
        <dbReference type="EC" id="1.5.1.2"/>
    </reaction>
</comment>
<comment type="catalytic activity">
    <reaction evidence="6 9">
        <text>L-proline + NADP(+) = (S)-1-pyrroline-5-carboxylate + NADPH + 2 H(+)</text>
        <dbReference type="Rhea" id="RHEA:14109"/>
        <dbReference type="ChEBI" id="CHEBI:15378"/>
        <dbReference type="ChEBI" id="CHEBI:17388"/>
        <dbReference type="ChEBI" id="CHEBI:57783"/>
        <dbReference type="ChEBI" id="CHEBI:58349"/>
        <dbReference type="ChEBI" id="CHEBI:60039"/>
        <dbReference type="EC" id="1.5.1.2"/>
    </reaction>
</comment>
<dbReference type="InterPro" id="IPR000304">
    <property type="entry name" value="Pyrroline-COOH_reductase"/>
</dbReference>
<evidence type="ECO:0000256" key="4">
    <source>
        <dbReference type="ARBA" id="ARBA00023002"/>
    </source>
</evidence>
<keyword evidence="2 6" id="KW-0641">Proline biosynthesis</keyword>
<evidence type="ECO:0000313" key="12">
    <source>
        <dbReference type="EMBL" id="KRM08887.1"/>
    </source>
</evidence>
<dbReference type="SUPFAM" id="SSF48179">
    <property type="entry name" value="6-phosphogluconate dehydrogenase C-terminal domain-like"/>
    <property type="match status" value="1"/>
</dbReference>
<dbReference type="Gene3D" id="3.40.50.720">
    <property type="entry name" value="NAD(P)-binding Rossmann-like Domain"/>
    <property type="match status" value="1"/>
</dbReference>
<dbReference type="EC" id="1.5.1.2" evidence="6 7"/>
<feature type="binding site" evidence="8">
    <location>
        <begin position="68"/>
        <end position="71"/>
    </location>
    <ligand>
        <name>NADP(+)</name>
        <dbReference type="ChEBI" id="CHEBI:58349"/>
    </ligand>
</feature>
<feature type="binding site" evidence="8">
    <location>
        <position position="34"/>
    </location>
    <ligand>
        <name>NADP(+)</name>
        <dbReference type="ChEBI" id="CHEBI:58349"/>
    </ligand>
</feature>
<sequence>MKIGFIGLGHMAKAIIEGLLKANAVLSQDIYVHSAHEENYRKYAELHHLQYCESNAAIVAQSDLLILAVQPQQKASVVAEITAELKSRSVPLVSLLSGVSIAELVDLIGQQDFPIVRIMPNLNVKIGQGMTAIAANDAAQGQAVAQTEELFRQIGAVITLPEADFSTFVALAGSAPAFVYLFIDALAHAGVKYGLTKKQSVEIVSQMMVGSAQLVQASGDAPWNLIDEVASPGGSTIAGILAMQAAGFETAVAQAVDATIRKDLGE</sequence>
<evidence type="ECO:0000256" key="9">
    <source>
        <dbReference type="RuleBase" id="RU003903"/>
    </source>
</evidence>
<dbReference type="PROSITE" id="PS00521">
    <property type="entry name" value="P5CR"/>
    <property type="match status" value="1"/>
</dbReference>
<dbReference type="HAMAP" id="MF_01925">
    <property type="entry name" value="P5C_reductase"/>
    <property type="match status" value="1"/>
</dbReference>
<dbReference type="RefSeq" id="WP_057825077.1">
    <property type="nucleotide sequence ID" value="NZ_AZFX01000072.1"/>
</dbReference>
<dbReference type="SUPFAM" id="SSF51735">
    <property type="entry name" value="NAD(P)-binding Rossmann-fold domains"/>
    <property type="match status" value="1"/>
</dbReference>